<proteinExistence type="predicted"/>
<reference evidence="1" key="1">
    <citation type="submission" date="2020-05" db="EMBL/GenBank/DDBJ databases">
        <authorList>
            <person name="Chiriac C."/>
            <person name="Salcher M."/>
            <person name="Ghai R."/>
            <person name="Kavagutti S V."/>
        </authorList>
    </citation>
    <scope>NUCLEOTIDE SEQUENCE</scope>
</reference>
<accession>A0A6J7X059</accession>
<evidence type="ECO:0000313" key="1">
    <source>
        <dbReference type="EMBL" id="CAB5223457.1"/>
    </source>
</evidence>
<sequence length="107" mass="12373">MARIMTLLPGTISARAHNEEVVMACSIPMVQGYFNVADLQRWITTLEETMSNKHNFAHQYDFERMYFAFKHMLTKHQEQHEEVISSAPTADDLQAYLTSYSYYVSGS</sequence>
<dbReference type="EMBL" id="LR798321">
    <property type="protein sequence ID" value="CAB5223457.1"/>
    <property type="molecule type" value="Genomic_DNA"/>
</dbReference>
<gene>
    <name evidence="1" type="ORF">UFOVP383_55</name>
</gene>
<name>A0A6J7X059_9CAUD</name>
<organism evidence="1">
    <name type="scientific">uncultured Caudovirales phage</name>
    <dbReference type="NCBI Taxonomy" id="2100421"/>
    <lineage>
        <taxon>Viruses</taxon>
        <taxon>Duplodnaviria</taxon>
        <taxon>Heunggongvirae</taxon>
        <taxon>Uroviricota</taxon>
        <taxon>Caudoviricetes</taxon>
        <taxon>Peduoviridae</taxon>
        <taxon>Maltschvirus</taxon>
        <taxon>Maltschvirus maltsch</taxon>
    </lineage>
</organism>
<protein>
    <submittedName>
        <fullName evidence="1">Uncharacterized protein</fullName>
    </submittedName>
</protein>